<dbReference type="PANTHER" id="PTHR30250:SF11">
    <property type="entry name" value="O-ANTIGEN TRANSPORTER-RELATED"/>
    <property type="match status" value="1"/>
</dbReference>
<evidence type="ECO:0000256" key="4">
    <source>
        <dbReference type="ARBA" id="ARBA00022989"/>
    </source>
</evidence>
<keyword evidence="2" id="KW-1003">Cell membrane</keyword>
<name>A0A1B8RS65_9CLOT</name>
<evidence type="ECO:0000256" key="2">
    <source>
        <dbReference type="ARBA" id="ARBA00022475"/>
    </source>
</evidence>
<feature type="transmembrane region" description="Helical" evidence="6">
    <location>
        <begin position="378"/>
        <end position="399"/>
    </location>
</feature>
<dbReference type="OrthoDB" id="3249502at2"/>
<feature type="transmembrane region" description="Helical" evidence="6">
    <location>
        <begin position="354"/>
        <end position="372"/>
    </location>
</feature>
<evidence type="ECO:0000313" key="8">
    <source>
        <dbReference type="Proteomes" id="UP000092714"/>
    </source>
</evidence>
<proteinExistence type="predicted"/>
<feature type="transmembrane region" description="Helical" evidence="6">
    <location>
        <begin position="47"/>
        <end position="71"/>
    </location>
</feature>
<comment type="caution">
    <text evidence="7">The sequence shown here is derived from an EMBL/GenBank/DDBJ whole genome shotgun (WGS) entry which is preliminary data.</text>
</comment>
<feature type="transmembrane region" description="Helical" evidence="6">
    <location>
        <begin position="139"/>
        <end position="164"/>
    </location>
</feature>
<comment type="subcellular location">
    <subcellularLocation>
        <location evidence="1">Cell membrane</location>
        <topology evidence="1">Multi-pass membrane protein</topology>
    </subcellularLocation>
</comment>
<evidence type="ECO:0000256" key="1">
    <source>
        <dbReference type="ARBA" id="ARBA00004651"/>
    </source>
</evidence>
<gene>
    <name evidence="7" type="ORF">CP373A1_04540</name>
</gene>
<dbReference type="Pfam" id="PF01943">
    <property type="entry name" value="Polysacc_synt"/>
    <property type="match status" value="1"/>
</dbReference>
<evidence type="ECO:0000313" key="7">
    <source>
        <dbReference type="EMBL" id="OBY11665.1"/>
    </source>
</evidence>
<feature type="transmembrane region" description="Helical" evidence="6">
    <location>
        <begin position="411"/>
        <end position="427"/>
    </location>
</feature>
<evidence type="ECO:0000256" key="5">
    <source>
        <dbReference type="ARBA" id="ARBA00023136"/>
    </source>
</evidence>
<evidence type="ECO:0000256" key="6">
    <source>
        <dbReference type="SAM" id="Phobius"/>
    </source>
</evidence>
<keyword evidence="3 6" id="KW-0812">Transmembrane</keyword>
<accession>A0A1B8RS65</accession>
<reference evidence="7 8" key="1">
    <citation type="submission" date="2016-06" db="EMBL/GenBank/DDBJ databases">
        <authorList>
            <person name="Kjaerup R.B."/>
            <person name="Dalgaard T.S."/>
            <person name="Juul-Madsen H.R."/>
        </authorList>
    </citation>
    <scope>NUCLEOTIDE SEQUENCE [LARGE SCALE GENOMIC DNA]</scope>
    <source>
        <strain evidence="7 8">373-A1</strain>
    </source>
</reference>
<feature type="transmembrane region" description="Helical" evidence="6">
    <location>
        <begin position="12"/>
        <end position="35"/>
    </location>
</feature>
<feature type="transmembrane region" description="Helical" evidence="6">
    <location>
        <begin position="325"/>
        <end position="347"/>
    </location>
</feature>
<dbReference type="InterPro" id="IPR002797">
    <property type="entry name" value="Polysacc_synth"/>
</dbReference>
<dbReference type="GO" id="GO:0005886">
    <property type="term" value="C:plasma membrane"/>
    <property type="evidence" value="ECO:0007669"/>
    <property type="project" value="UniProtKB-SubCell"/>
</dbReference>
<dbReference type="EMBL" id="MAPZ01000011">
    <property type="protein sequence ID" value="OBY11665.1"/>
    <property type="molecule type" value="Genomic_DNA"/>
</dbReference>
<dbReference type="RefSeq" id="WP_065254401.1">
    <property type="nucleotide sequence ID" value="NZ_MAPZ01000011.1"/>
</dbReference>
<feature type="transmembrane region" description="Helical" evidence="6">
    <location>
        <begin position="110"/>
        <end position="127"/>
    </location>
</feature>
<evidence type="ECO:0000256" key="3">
    <source>
        <dbReference type="ARBA" id="ARBA00022692"/>
    </source>
</evidence>
<protein>
    <submittedName>
        <fullName evidence="7">Uncharacterized protein</fullName>
    </submittedName>
</protein>
<feature type="transmembrane region" description="Helical" evidence="6">
    <location>
        <begin position="291"/>
        <end position="313"/>
    </location>
</feature>
<dbReference type="PANTHER" id="PTHR30250">
    <property type="entry name" value="PST FAMILY PREDICTED COLANIC ACID TRANSPORTER"/>
    <property type="match status" value="1"/>
</dbReference>
<dbReference type="Proteomes" id="UP000092714">
    <property type="component" value="Unassembled WGS sequence"/>
</dbReference>
<keyword evidence="8" id="KW-1185">Reference proteome</keyword>
<keyword evidence="5 6" id="KW-0472">Membrane</keyword>
<feature type="transmembrane region" description="Helical" evidence="6">
    <location>
        <begin position="433"/>
        <end position="453"/>
    </location>
</feature>
<feature type="transmembrane region" description="Helical" evidence="6">
    <location>
        <begin position="170"/>
        <end position="188"/>
    </location>
</feature>
<keyword evidence="4 6" id="KW-1133">Transmembrane helix</keyword>
<feature type="transmembrane region" description="Helical" evidence="6">
    <location>
        <begin position="83"/>
        <end position="104"/>
    </location>
</feature>
<dbReference type="AlphaFoldDB" id="A0A1B8RS65"/>
<organism evidence="7 8">
    <name type="scientific">Clostridium paraputrificum</name>
    <dbReference type="NCBI Taxonomy" id="29363"/>
    <lineage>
        <taxon>Bacteria</taxon>
        <taxon>Bacillati</taxon>
        <taxon>Bacillota</taxon>
        <taxon>Clostridia</taxon>
        <taxon>Eubacteriales</taxon>
        <taxon>Clostridiaceae</taxon>
        <taxon>Clostridium</taxon>
    </lineage>
</organism>
<dbReference type="InterPro" id="IPR050833">
    <property type="entry name" value="Poly_Biosynth_Transport"/>
</dbReference>
<sequence>MNRTERLVKNTIILSIGTAFSSVFSFFLVPIFSHWLSAGDYGTYDLYLTYITLLIPIVTLACGEAAFRFLLEKKTVEERGAVFGTYFVISSIGATVGIIAVAIIFNIFELHAVVPFIILFISNLLYNQCNFIARGTRQLSTFTLANIIYLVIMAVTVTWLVFFRKMGLDGILYGNSLGHLAGVLCVVLRCKIYNEVKNASFSQKTCKEMIKYSAPLIPNSVSWWLVNVSDRSIVAAFLGSAYNGIYAIAYKLPSLCSTLFGVFHMSWQENAVDTLSDNDRNDYFNSIFNRLIPFCTSVATCVIAANRYFYMWIWDEKYVSGYYHVWILSVAVCFSFFAQFIGGILVAEKRTKENGSTTVIAAVVNILVHISLIKFIGLYAASLSTLVSYVVLFVIRLIVTNKELHLRVNTKSVLSIIVLMIIVVTQYSKKMSVGIVALVMAGVFALYFNIELVKKIMMRLLRRA</sequence>